<protein>
    <submittedName>
        <fullName evidence="1">Uncharacterized protein</fullName>
    </submittedName>
</protein>
<reference evidence="1" key="1">
    <citation type="thesis" date="2020" institute="ProQuest LLC" country="789 East Eisenhower Parkway, Ann Arbor, MI, USA">
        <title>Comparative Genomics and Chromosome Evolution.</title>
        <authorList>
            <person name="Mudd A.B."/>
        </authorList>
    </citation>
    <scope>NUCLEOTIDE SEQUENCE</scope>
    <source>
        <strain evidence="1">237g6f4</strain>
        <tissue evidence="1">Blood</tissue>
    </source>
</reference>
<accession>A0AAV7CX05</accession>
<dbReference type="EMBL" id="WNYA01000002">
    <property type="protein sequence ID" value="KAG8589021.1"/>
    <property type="molecule type" value="Genomic_DNA"/>
</dbReference>
<sequence>MDTLCAQELDDILDTVENETMSLEQKCINTPNITFTESKPLQYCFIGRFWIFGFALSKAPPIRNRGVAIAFNSHLQLLACLQILNRRNGYSVKANQSDRGITSIRALPQGSVKFHYKKSPLLFASICPDAQNWGFNEILLDKNPVSLTWQKKC</sequence>
<comment type="caution">
    <text evidence="1">The sequence shown here is derived from an EMBL/GenBank/DDBJ whole genome shotgun (WGS) entry which is preliminary data.</text>
</comment>
<proteinExistence type="predicted"/>
<dbReference type="Proteomes" id="UP000824782">
    <property type="component" value="Unassembled WGS sequence"/>
</dbReference>
<evidence type="ECO:0000313" key="2">
    <source>
        <dbReference type="EMBL" id="KAG8594419.1"/>
    </source>
</evidence>
<dbReference type="EMBL" id="WNYA01000001">
    <property type="protein sequence ID" value="KAG8594419.1"/>
    <property type="molecule type" value="Genomic_DNA"/>
</dbReference>
<name>A0AAV7CX05_ENGPU</name>
<keyword evidence="3" id="KW-1185">Reference proteome</keyword>
<evidence type="ECO:0000313" key="3">
    <source>
        <dbReference type="Proteomes" id="UP000824782"/>
    </source>
</evidence>
<gene>
    <name evidence="2" type="ORF">GDO81_001196</name>
    <name evidence="1" type="ORF">GDO81_006213</name>
</gene>
<dbReference type="AlphaFoldDB" id="A0AAV7CX05"/>
<organism evidence="1 3">
    <name type="scientific">Engystomops pustulosus</name>
    <name type="common">Tungara frog</name>
    <name type="synonym">Physalaemus pustulosus</name>
    <dbReference type="NCBI Taxonomy" id="76066"/>
    <lineage>
        <taxon>Eukaryota</taxon>
        <taxon>Metazoa</taxon>
        <taxon>Chordata</taxon>
        <taxon>Craniata</taxon>
        <taxon>Vertebrata</taxon>
        <taxon>Euteleostomi</taxon>
        <taxon>Amphibia</taxon>
        <taxon>Batrachia</taxon>
        <taxon>Anura</taxon>
        <taxon>Neobatrachia</taxon>
        <taxon>Hyloidea</taxon>
        <taxon>Leptodactylidae</taxon>
        <taxon>Leiuperinae</taxon>
        <taxon>Engystomops</taxon>
    </lineage>
</organism>
<evidence type="ECO:0000313" key="1">
    <source>
        <dbReference type="EMBL" id="KAG8589021.1"/>
    </source>
</evidence>